<proteinExistence type="predicted"/>
<reference evidence="1 2" key="1">
    <citation type="journal article" date="2021" name="Chemosphere">
        <title>Bioballs carrying a syntrophic Rhodococcus and Mycolicibacterium consortium for simultaneous sorption and biodegradation of fuel oil in contaminated freshwater.</title>
        <authorList>
            <person name="Naloka K."/>
            <person name="Polrit D."/>
            <person name="Muangchinda C."/>
            <person name="Thoetkiattikul H."/>
            <person name="Pinyakong O."/>
        </authorList>
    </citation>
    <scope>NUCLEOTIDE SEQUENCE [LARGE SCALE GENOMIC DNA]</scope>
    <source>
        <strain evidence="1 2">J101</strain>
    </source>
</reference>
<sequence length="59" mass="6340">MTGRDVVATAEAVLALMEADEFGDVVDMVAPSLRELVSAEALRDSWRELSATHGSAVHR</sequence>
<comment type="caution">
    <text evidence="1">The sequence shown here is derived from an EMBL/GenBank/DDBJ whole genome shotgun (WGS) entry which is preliminary data.</text>
</comment>
<accession>A0ACC6MM66</accession>
<name>A0ACC6MM66_MYCPF</name>
<dbReference type="EMBL" id="JAOXLN010000025">
    <property type="protein sequence ID" value="MDZ5087952.1"/>
    <property type="molecule type" value="Genomic_DNA"/>
</dbReference>
<gene>
    <name evidence="1" type="ORF">OHX15_21380</name>
</gene>
<organism evidence="1 2">
    <name type="scientific">Mycolicibacterium parafortuitum</name>
    <name type="common">Mycobacterium parafortuitum</name>
    <dbReference type="NCBI Taxonomy" id="39692"/>
    <lineage>
        <taxon>Bacteria</taxon>
        <taxon>Bacillati</taxon>
        <taxon>Actinomycetota</taxon>
        <taxon>Actinomycetes</taxon>
        <taxon>Mycobacteriales</taxon>
        <taxon>Mycobacteriaceae</taxon>
        <taxon>Mycolicibacterium</taxon>
    </lineage>
</organism>
<evidence type="ECO:0000313" key="2">
    <source>
        <dbReference type="Proteomes" id="UP001289645"/>
    </source>
</evidence>
<evidence type="ECO:0000313" key="1">
    <source>
        <dbReference type="EMBL" id="MDZ5087952.1"/>
    </source>
</evidence>
<keyword evidence="2" id="KW-1185">Reference proteome</keyword>
<protein>
    <submittedName>
        <fullName evidence="1">Uncharacterized protein</fullName>
    </submittedName>
</protein>
<dbReference type="Proteomes" id="UP001289645">
    <property type="component" value="Unassembled WGS sequence"/>
</dbReference>